<proteinExistence type="predicted"/>
<dbReference type="Proteomes" id="UP000256519">
    <property type="component" value="Unassembled WGS sequence"/>
</dbReference>
<organism evidence="1 2">
    <name type="scientific">Priestia megaterium</name>
    <name type="common">Bacillus megaterium</name>
    <dbReference type="NCBI Taxonomy" id="1404"/>
    <lineage>
        <taxon>Bacteria</taxon>
        <taxon>Bacillati</taxon>
        <taxon>Bacillota</taxon>
        <taxon>Bacilli</taxon>
        <taxon>Bacillales</taxon>
        <taxon>Bacillaceae</taxon>
        <taxon>Priestia</taxon>
    </lineage>
</organism>
<dbReference type="RefSeq" id="WP_116075789.1">
    <property type="nucleotide sequence ID" value="NZ_CP187633.1"/>
</dbReference>
<dbReference type="AlphaFoldDB" id="A0A3D8WZR1"/>
<dbReference type="EMBL" id="PQWM01000021">
    <property type="protein sequence ID" value="RDZ12450.1"/>
    <property type="molecule type" value="Genomic_DNA"/>
</dbReference>
<evidence type="ECO:0000313" key="1">
    <source>
        <dbReference type="EMBL" id="RDZ12450.1"/>
    </source>
</evidence>
<gene>
    <name evidence="1" type="ORF">C3744_17770</name>
</gene>
<accession>A0A3D8WZR1</accession>
<comment type="caution">
    <text evidence="1">The sequence shown here is derived from an EMBL/GenBank/DDBJ whole genome shotgun (WGS) entry which is preliminary data.</text>
</comment>
<protein>
    <submittedName>
        <fullName evidence="1">Uncharacterized protein</fullName>
    </submittedName>
</protein>
<name>A0A3D8WZR1_PRIMG</name>
<reference evidence="1" key="1">
    <citation type="journal article" date="2018" name="Appl. Environ. Microbiol.">
        <title>Antimicrobial susceptibility testing and tentative epidemiological cut-off values of five Bacillus species relevant for use as animal feed additives or for plant protection.</title>
        <authorList>
            <person name="Agerso Y."/>
            <person name="Stuer-Lauridsen B."/>
            <person name="Bjerre K."/>
            <person name="Jensen M.G."/>
            <person name="Johansen E."/>
            <person name="Bennedsen M."/>
            <person name="Brockmann E."/>
            <person name="Nielsen B."/>
        </authorList>
    </citation>
    <scope>NUCLEOTIDE SEQUENCE [LARGE SCALE GENOMIC DNA]</scope>
    <source>
        <strain evidence="1">CHCC20162</strain>
    </source>
</reference>
<sequence>MKERELQEVTQHLDELFEYLINESITEEEFNYLSDELYKRQTRLRYGIEIENGIYYRNYFRF</sequence>
<evidence type="ECO:0000313" key="2">
    <source>
        <dbReference type="Proteomes" id="UP000256519"/>
    </source>
</evidence>